<dbReference type="Pfam" id="PF00480">
    <property type="entry name" value="ROK"/>
    <property type="match status" value="1"/>
</dbReference>
<reference evidence="3" key="1">
    <citation type="journal article" date="2019" name="Int. J. Syst. Evol. Microbiol.">
        <title>The Global Catalogue of Microorganisms (GCM) 10K type strain sequencing project: providing services to taxonomists for standard genome sequencing and annotation.</title>
        <authorList>
            <consortium name="The Broad Institute Genomics Platform"/>
            <consortium name="The Broad Institute Genome Sequencing Center for Infectious Disease"/>
            <person name="Wu L."/>
            <person name="Ma J."/>
        </authorList>
    </citation>
    <scope>NUCLEOTIDE SEQUENCE [LARGE SCALE GENOMIC DNA]</scope>
    <source>
        <strain evidence="3">JCM 16548</strain>
    </source>
</reference>
<evidence type="ECO:0000313" key="3">
    <source>
        <dbReference type="Proteomes" id="UP001500051"/>
    </source>
</evidence>
<organism evidence="2 3">
    <name type="scientific">Microlunatus aurantiacus</name>
    <dbReference type="NCBI Taxonomy" id="446786"/>
    <lineage>
        <taxon>Bacteria</taxon>
        <taxon>Bacillati</taxon>
        <taxon>Actinomycetota</taxon>
        <taxon>Actinomycetes</taxon>
        <taxon>Propionibacteriales</taxon>
        <taxon>Propionibacteriaceae</taxon>
        <taxon>Microlunatus</taxon>
    </lineage>
</organism>
<evidence type="ECO:0000256" key="1">
    <source>
        <dbReference type="ARBA" id="ARBA00006479"/>
    </source>
</evidence>
<proteinExistence type="inferred from homology"/>
<dbReference type="EMBL" id="BAAAYX010000003">
    <property type="protein sequence ID" value="GAA3697642.1"/>
    <property type="molecule type" value="Genomic_DNA"/>
</dbReference>
<name>A0ABP7D056_9ACTN</name>
<gene>
    <name evidence="2" type="ORF">GCM10022204_12190</name>
</gene>
<dbReference type="Proteomes" id="UP001500051">
    <property type="component" value="Unassembled WGS sequence"/>
</dbReference>
<evidence type="ECO:0000313" key="2">
    <source>
        <dbReference type="EMBL" id="GAA3697642.1"/>
    </source>
</evidence>
<dbReference type="InterPro" id="IPR000600">
    <property type="entry name" value="ROK"/>
</dbReference>
<dbReference type="Gene3D" id="3.30.420.40">
    <property type="match status" value="2"/>
</dbReference>
<keyword evidence="3" id="KW-1185">Reference proteome</keyword>
<comment type="caution">
    <text evidence="2">The sequence shown here is derived from an EMBL/GenBank/DDBJ whole genome shotgun (WGS) entry which is preliminary data.</text>
</comment>
<dbReference type="PANTHER" id="PTHR18964:SF146">
    <property type="entry name" value="POLYPHOSPHATE GLUCOKINASE"/>
    <property type="match status" value="1"/>
</dbReference>
<comment type="similarity">
    <text evidence="1">Belongs to the ROK (NagC/XylR) family.</text>
</comment>
<dbReference type="PANTHER" id="PTHR18964">
    <property type="entry name" value="ROK (REPRESSOR, ORF, KINASE) FAMILY"/>
    <property type="match status" value="1"/>
</dbReference>
<dbReference type="RefSeq" id="WP_344811414.1">
    <property type="nucleotide sequence ID" value="NZ_BAAAYX010000003.1"/>
</dbReference>
<dbReference type="SUPFAM" id="SSF53067">
    <property type="entry name" value="Actin-like ATPase domain"/>
    <property type="match status" value="1"/>
</dbReference>
<protein>
    <submittedName>
        <fullName evidence="2">ROK family protein</fullName>
    </submittedName>
</protein>
<accession>A0ABP7D056</accession>
<dbReference type="InterPro" id="IPR043129">
    <property type="entry name" value="ATPase_NBD"/>
</dbReference>
<dbReference type="NCBIfam" id="NF045942">
    <property type="entry name" value="PolPhglucPhase"/>
    <property type="match status" value="1"/>
</dbReference>
<sequence>MSETRNVALGIDVGGTGIKGALVDLDTGQLVTDRFRLDTPQPARPADVADAIVAVADHFDFDGPVGVAFPGVVLDGVVHTAANLHPDWIGLSLAELIGPRLRGPGTYLNDADAAGLAESHFGAAKGTDGVVLLVTLGTGIGVAMISDGRLVANSELGHLELDGVDAETYAAASARKRNGHSWEEWAGHANHYLEHLEGLVWPKLFVLGGGITKNPEKWLHYLHPRTPIVLAQHINNAGIVGAADATRQGRAAETAAAG</sequence>
<dbReference type="CDD" id="cd24058">
    <property type="entry name" value="ASKHA_NBD_ROK_PPGK"/>
    <property type="match status" value="1"/>
</dbReference>